<dbReference type="Gene3D" id="3.90.780.10">
    <property type="entry name" value="5'-Nucleotidase, C-terminal domain"/>
    <property type="match status" value="1"/>
</dbReference>
<comment type="caution">
    <text evidence="5">The sequence shown here is derived from an EMBL/GenBank/DDBJ whole genome shotgun (WGS) entry which is preliminary data.</text>
</comment>
<evidence type="ECO:0000313" key="6">
    <source>
        <dbReference type="Proteomes" id="UP000253250"/>
    </source>
</evidence>
<dbReference type="Pfam" id="PF00149">
    <property type="entry name" value="Metallophos"/>
    <property type="match status" value="1"/>
</dbReference>
<dbReference type="Gene3D" id="3.60.21.10">
    <property type="match status" value="1"/>
</dbReference>
<evidence type="ECO:0000256" key="1">
    <source>
        <dbReference type="ARBA" id="ARBA00022729"/>
    </source>
</evidence>
<gene>
    <name evidence="5" type="ORF">C4900_02315</name>
</gene>
<keyword evidence="1" id="KW-0732">Signal</keyword>
<sequence>MAEITLVQINDSHAYLYEHPEAFAGAGGTVYRNAGGYARIATLLSRWRRTAPVLFLDCGDTLHGTWPAVATHGALLPPLLNRLGIAAMTGHWEFAYGPKGFQDRARALDYPVLACNVYDERSGASLFSPCEVFEVGNCRVGVIGVASNIVDKTMPASFSEGAFFTLGLEVIGPLAARLRRDDKVDLVVLLSHLGLPQDLKLLGMASGIDVCLSGHTHNRLFAPMRAGGALVIQSGAQGSFLGRLDLSVEGGRIRDYRHELVCVAAGIVPDAAMADAVSEALRPYREERDAVQAEAAGGFDRFAMWESTADNLLLAAIRAKTGVPLAFTNAWRYGAPIPAGPVTRGALRDWVPMNPPVSAVTLTGAELRTLLEQNLERTFAADPFSQMGGYVKRALGLRAYVKLENPSGSRLAALFVGDEPVRDEARYEACFLTEQAIPAGVGENRQALGLGAGDVLCEYAGSRRVLRPEIHGTYTLI</sequence>
<dbReference type="OrthoDB" id="9803927at2"/>
<dbReference type="EMBL" id="PSYR01000001">
    <property type="protein sequence ID" value="RCN58636.1"/>
    <property type="molecule type" value="Genomic_DNA"/>
</dbReference>
<dbReference type="Pfam" id="PF02872">
    <property type="entry name" value="5_nucleotid_C"/>
    <property type="match status" value="1"/>
</dbReference>
<accession>A0A368HH07</accession>
<keyword evidence="2" id="KW-0378">Hydrolase</keyword>
<dbReference type="Proteomes" id="UP000253250">
    <property type="component" value="Unassembled WGS sequence"/>
</dbReference>
<dbReference type="GO" id="GO:0016787">
    <property type="term" value="F:hydrolase activity"/>
    <property type="evidence" value="ECO:0007669"/>
    <property type="project" value="UniProtKB-KW"/>
</dbReference>
<dbReference type="PRINTS" id="PR01607">
    <property type="entry name" value="APYRASEFAMLY"/>
</dbReference>
<dbReference type="PANTHER" id="PTHR11575">
    <property type="entry name" value="5'-NUCLEOTIDASE-RELATED"/>
    <property type="match status" value="1"/>
</dbReference>
<organism evidence="5 6">
    <name type="scientific">Acidiferrobacter thiooxydans</name>
    <dbReference type="NCBI Taxonomy" id="163359"/>
    <lineage>
        <taxon>Bacteria</taxon>
        <taxon>Pseudomonadati</taxon>
        <taxon>Pseudomonadota</taxon>
        <taxon>Gammaproteobacteria</taxon>
        <taxon>Acidiferrobacterales</taxon>
        <taxon>Acidiferrobacteraceae</taxon>
        <taxon>Acidiferrobacter</taxon>
    </lineage>
</organism>
<dbReference type="PANTHER" id="PTHR11575:SF42">
    <property type="entry name" value="SULFUR OXIDATION PROTEIN SOXB"/>
    <property type="match status" value="1"/>
</dbReference>
<keyword evidence="6" id="KW-1185">Reference proteome</keyword>
<dbReference type="GO" id="GO:0000166">
    <property type="term" value="F:nucleotide binding"/>
    <property type="evidence" value="ECO:0007669"/>
    <property type="project" value="UniProtKB-KW"/>
</dbReference>
<evidence type="ECO:0000259" key="4">
    <source>
        <dbReference type="Pfam" id="PF02872"/>
    </source>
</evidence>
<feature type="domain" description="Calcineurin-like phosphoesterase" evidence="3">
    <location>
        <begin position="5"/>
        <end position="218"/>
    </location>
</feature>
<evidence type="ECO:0000259" key="3">
    <source>
        <dbReference type="Pfam" id="PF00149"/>
    </source>
</evidence>
<dbReference type="GO" id="GO:0030288">
    <property type="term" value="C:outer membrane-bounded periplasmic space"/>
    <property type="evidence" value="ECO:0007669"/>
    <property type="project" value="TreeGrafter"/>
</dbReference>
<dbReference type="InterPro" id="IPR004843">
    <property type="entry name" value="Calcineurin-like_PHP"/>
</dbReference>
<dbReference type="InterPro" id="IPR036907">
    <property type="entry name" value="5'-Nucleotdase_C_sf"/>
</dbReference>
<evidence type="ECO:0000313" key="5">
    <source>
        <dbReference type="EMBL" id="RCN58636.1"/>
    </source>
</evidence>
<protein>
    <submittedName>
        <fullName evidence="5">Bifunctional metallophosphatase/5'-nucleotidase</fullName>
    </submittedName>
</protein>
<proteinExistence type="inferred from homology"/>
<keyword evidence="2" id="KW-0547">Nucleotide-binding</keyword>
<dbReference type="AlphaFoldDB" id="A0A368HH07"/>
<dbReference type="InterPro" id="IPR008334">
    <property type="entry name" value="5'-Nucleotdase_C"/>
</dbReference>
<dbReference type="SUPFAM" id="SSF55816">
    <property type="entry name" value="5'-nucleotidase (syn. UDP-sugar hydrolase), C-terminal domain"/>
    <property type="match status" value="1"/>
</dbReference>
<reference evidence="5 6" key="1">
    <citation type="submission" date="2018-02" db="EMBL/GenBank/DDBJ databases">
        <title>Insights into the biology of acidophilic members of the Acidiferrobacteraceae family derived from comparative genomic analyses.</title>
        <authorList>
            <person name="Issotta F."/>
            <person name="Thyssen C."/>
            <person name="Mena C."/>
            <person name="Moya A."/>
            <person name="Bellenberg S."/>
            <person name="Sproer C."/>
            <person name="Covarrubias P.C."/>
            <person name="Sand W."/>
            <person name="Quatrini R."/>
            <person name="Vera M."/>
        </authorList>
    </citation>
    <scope>NUCLEOTIDE SEQUENCE [LARGE SCALE GENOMIC DNA]</scope>
    <source>
        <strain evidence="6">m-1</strain>
    </source>
</reference>
<dbReference type="InterPro" id="IPR029052">
    <property type="entry name" value="Metallo-depent_PP-like"/>
</dbReference>
<dbReference type="RefSeq" id="WP_114282250.1">
    <property type="nucleotide sequence ID" value="NZ_PSYR01000001.1"/>
</dbReference>
<evidence type="ECO:0000256" key="2">
    <source>
        <dbReference type="RuleBase" id="RU362119"/>
    </source>
</evidence>
<name>A0A368HH07_9GAMM</name>
<dbReference type="GO" id="GO:0009166">
    <property type="term" value="P:nucleotide catabolic process"/>
    <property type="evidence" value="ECO:0007669"/>
    <property type="project" value="InterPro"/>
</dbReference>
<comment type="similarity">
    <text evidence="2">Belongs to the 5'-nucleotidase family.</text>
</comment>
<dbReference type="InterPro" id="IPR006179">
    <property type="entry name" value="5_nucleotidase/apyrase"/>
</dbReference>
<feature type="domain" description="5'-Nucleotidase C-terminal" evidence="4">
    <location>
        <begin position="306"/>
        <end position="429"/>
    </location>
</feature>
<dbReference type="SUPFAM" id="SSF56300">
    <property type="entry name" value="Metallo-dependent phosphatases"/>
    <property type="match status" value="1"/>
</dbReference>